<evidence type="ECO:0000256" key="2">
    <source>
        <dbReference type="ARBA" id="ARBA00023163"/>
    </source>
</evidence>
<accession>A0A8S1GV83</accession>
<keyword evidence="3" id="KW-0675">Receptor</keyword>
<dbReference type="AlphaFoldDB" id="A0A8S1GV83"/>
<gene>
    <name evidence="5" type="ORF">CAUJ_LOCUS1239</name>
</gene>
<keyword evidence="1" id="KW-0805">Transcription regulation</keyword>
<sequence>MARHTTHAAREHLLSSSSHLQEVVGIRFPSHENHYTVSKACQALEESKSAKISHGEAYLAAISQPAASRHSLDDFEEIVSRLKTVLLNINHIRKLPLPYENFDSALNEILSQNSACESLLQIEEIEKERVCKREMPEWLTIDLWCAIEFARSLPYFADFDLDIQELFVRRSAFELAIAMQAMDSYLKGLSTVTFPDSSTVFDRFPHASNDLHYEQMFVRILEPFYREKFCLEELLLMLYLMFYSIDEFYFPMRYGKLQALMEFSISSANRHRQKMMAADSIRQKNCDLLIEQIVFGYQVS</sequence>
<reference evidence="5" key="1">
    <citation type="submission" date="2020-10" db="EMBL/GenBank/DDBJ databases">
        <authorList>
            <person name="Kikuchi T."/>
        </authorList>
    </citation>
    <scope>NUCLEOTIDE SEQUENCE</scope>
    <source>
        <strain evidence="5">NKZ352</strain>
    </source>
</reference>
<keyword evidence="2" id="KW-0804">Transcription</keyword>
<dbReference type="Gene3D" id="1.10.565.10">
    <property type="entry name" value="Retinoid X Receptor"/>
    <property type="match status" value="1"/>
</dbReference>
<comment type="caution">
    <text evidence="5">The sequence shown here is derived from an EMBL/GenBank/DDBJ whole genome shotgun (WGS) entry which is preliminary data.</text>
</comment>
<dbReference type="InterPro" id="IPR035500">
    <property type="entry name" value="NHR-like_dom_sf"/>
</dbReference>
<evidence type="ECO:0000256" key="1">
    <source>
        <dbReference type="ARBA" id="ARBA00023015"/>
    </source>
</evidence>
<dbReference type="InterPro" id="IPR000536">
    <property type="entry name" value="Nucl_hrmn_rcpt_lig-bd"/>
</dbReference>
<evidence type="ECO:0000259" key="4">
    <source>
        <dbReference type="PROSITE" id="PS51843"/>
    </source>
</evidence>
<dbReference type="Proteomes" id="UP000835052">
    <property type="component" value="Unassembled WGS sequence"/>
</dbReference>
<dbReference type="EMBL" id="CAJGYM010000002">
    <property type="protein sequence ID" value="CAD6185320.1"/>
    <property type="molecule type" value="Genomic_DNA"/>
</dbReference>
<dbReference type="SUPFAM" id="SSF48508">
    <property type="entry name" value="Nuclear receptor ligand-binding domain"/>
    <property type="match status" value="1"/>
</dbReference>
<evidence type="ECO:0000313" key="5">
    <source>
        <dbReference type="EMBL" id="CAD6185320.1"/>
    </source>
</evidence>
<proteinExistence type="predicted"/>
<keyword evidence="6" id="KW-1185">Reference proteome</keyword>
<organism evidence="5 6">
    <name type="scientific">Caenorhabditis auriculariae</name>
    <dbReference type="NCBI Taxonomy" id="2777116"/>
    <lineage>
        <taxon>Eukaryota</taxon>
        <taxon>Metazoa</taxon>
        <taxon>Ecdysozoa</taxon>
        <taxon>Nematoda</taxon>
        <taxon>Chromadorea</taxon>
        <taxon>Rhabditida</taxon>
        <taxon>Rhabditina</taxon>
        <taxon>Rhabditomorpha</taxon>
        <taxon>Rhabditoidea</taxon>
        <taxon>Rhabditidae</taxon>
        <taxon>Peloderinae</taxon>
        <taxon>Caenorhabditis</taxon>
    </lineage>
</organism>
<protein>
    <recommendedName>
        <fullName evidence="4">NR LBD domain-containing protein</fullName>
    </recommendedName>
</protein>
<dbReference type="OrthoDB" id="5828275at2759"/>
<evidence type="ECO:0000256" key="3">
    <source>
        <dbReference type="ARBA" id="ARBA00023170"/>
    </source>
</evidence>
<feature type="domain" description="NR LBD" evidence="4">
    <location>
        <begin position="111"/>
        <end position="300"/>
    </location>
</feature>
<name>A0A8S1GV83_9PELO</name>
<dbReference type="PROSITE" id="PS51843">
    <property type="entry name" value="NR_LBD"/>
    <property type="match status" value="1"/>
</dbReference>
<evidence type="ECO:0000313" key="6">
    <source>
        <dbReference type="Proteomes" id="UP000835052"/>
    </source>
</evidence>